<dbReference type="PANTHER" id="PTHR43628:SF1">
    <property type="entry name" value="CHITIN SYNTHASE REGULATORY FACTOR 2-RELATED"/>
    <property type="match status" value="1"/>
</dbReference>
<evidence type="ECO:0000313" key="1">
    <source>
        <dbReference type="EMBL" id="ARD23865.1"/>
    </source>
</evidence>
<dbReference type="InterPro" id="IPR052945">
    <property type="entry name" value="Mitotic_Regulator"/>
</dbReference>
<dbReference type="SUPFAM" id="SSF81901">
    <property type="entry name" value="HCP-like"/>
    <property type="match status" value="1"/>
</dbReference>
<organism evidence="1 2">
    <name type="scientific">Shewanella japonica</name>
    <dbReference type="NCBI Taxonomy" id="93973"/>
    <lineage>
        <taxon>Bacteria</taxon>
        <taxon>Pseudomonadati</taxon>
        <taxon>Pseudomonadota</taxon>
        <taxon>Gammaproteobacteria</taxon>
        <taxon>Alteromonadales</taxon>
        <taxon>Shewanellaceae</taxon>
        <taxon>Shewanella</taxon>
    </lineage>
</organism>
<name>A0ABM6JPQ7_9GAMM</name>
<dbReference type="PANTHER" id="PTHR43628">
    <property type="entry name" value="ACTIVATOR OF C KINASE PROTEIN 1-RELATED"/>
    <property type="match status" value="1"/>
</dbReference>
<evidence type="ECO:0000313" key="2">
    <source>
        <dbReference type="Proteomes" id="UP000191820"/>
    </source>
</evidence>
<dbReference type="InterPro" id="IPR006597">
    <property type="entry name" value="Sel1-like"/>
</dbReference>
<dbReference type="Proteomes" id="UP000191820">
    <property type="component" value="Chromosome"/>
</dbReference>
<gene>
    <name evidence="1" type="ORF">SJ2017_3617</name>
</gene>
<protein>
    <submittedName>
        <fullName evidence="1">Flagellar protein MotX</fullName>
    </submittedName>
</protein>
<dbReference type="EMBL" id="CP020472">
    <property type="protein sequence ID" value="ARD23865.1"/>
    <property type="molecule type" value="Genomic_DNA"/>
</dbReference>
<dbReference type="InterPro" id="IPR011990">
    <property type="entry name" value="TPR-like_helical_dom_sf"/>
</dbReference>
<dbReference type="SMART" id="SM00671">
    <property type="entry name" value="SEL1"/>
    <property type="match status" value="3"/>
</dbReference>
<keyword evidence="1" id="KW-0966">Cell projection</keyword>
<keyword evidence="1" id="KW-0282">Flagellum</keyword>
<dbReference type="Gene3D" id="1.25.40.10">
    <property type="entry name" value="Tetratricopeptide repeat domain"/>
    <property type="match status" value="1"/>
</dbReference>
<accession>A0ABM6JPQ7</accession>
<sequence>MPMHRVTIVSLRIVMLRLSLVIFCFIPYLAVAELASVDIYSDEQLLTLIRTDRYLEQVQTDDCQLVQDIEARAEILKQPMYQFLWGEMLNHGVCVPKHASRGMKQLQIAAEQGSAEAMLKLAEYYYHGKMVVKDKNRAVQYVMPAAANGDVPARLMLVRLFSEGYGSPVDYKLGYHWLYNSVFNDEATQKQAASLLQDLAAKMPASIVERAQQPQLH</sequence>
<reference evidence="1 2" key="1">
    <citation type="submission" date="2017-03" db="EMBL/GenBank/DDBJ databases">
        <title>Genome sequencing of Shewanella japonica KCTC 22435.</title>
        <authorList>
            <person name="Kim K.M."/>
        </authorList>
    </citation>
    <scope>NUCLEOTIDE SEQUENCE [LARGE SCALE GENOMIC DNA]</scope>
    <source>
        <strain evidence="1 2">KCTC 22435</strain>
    </source>
</reference>
<keyword evidence="2" id="KW-1185">Reference proteome</keyword>
<proteinExistence type="predicted"/>
<keyword evidence="1" id="KW-0969">Cilium</keyword>
<dbReference type="Pfam" id="PF08238">
    <property type="entry name" value="Sel1"/>
    <property type="match status" value="3"/>
</dbReference>